<name>A0A0F6MPZ8_TREDN</name>
<proteinExistence type="predicted"/>
<protein>
    <recommendedName>
        <fullName evidence="2">Lipoprotein</fullName>
    </recommendedName>
</protein>
<organism evidence="1">
    <name type="scientific">Treponema denticola OTK</name>
    <dbReference type="NCBI Taxonomy" id="999434"/>
    <lineage>
        <taxon>Bacteria</taxon>
        <taxon>Pseudomonadati</taxon>
        <taxon>Spirochaetota</taxon>
        <taxon>Spirochaetia</taxon>
        <taxon>Spirochaetales</taxon>
        <taxon>Treponemataceae</taxon>
        <taxon>Treponema</taxon>
    </lineage>
</organism>
<dbReference type="HOGENOM" id="CLU_1577802_0_0_12"/>
<evidence type="ECO:0000313" key="1">
    <source>
        <dbReference type="EMBL" id="EMB21465.1"/>
    </source>
</evidence>
<dbReference type="RefSeq" id="WP_002691907.1">
    <property type="nucleotide sequence ID" value="NZ_CM001797.1"/>
</dbReference>
<comment type="caution">
    <text evidence="1">The sequence shown here is derived from an EMBL/GenBank/DDBJ whole genome shotgun (WGS) entry which is preliminary data.</text>
</comment>
<dbReference type="EMBL" id="AGDY01000006">
    <property type="protein sequence ID" value="EMB21465.1"/>
    <property type="molecule type" value="Genomic_DNA"/>
</dbReference>
<gene>
    <name evidence="1" type="ORF">HMPREF9723_01238</name>
</gene>
<dbReference type="PROSITE" id="PS51257">
    <property type="entry name" value="PROKAR_LIPOPROTEIN"/>
    <property type="match status" value="1"/>
</dbReference>
<reference evidence="1" key="1">
    <citation type="submission" date="2012-01" db="EMBL/GenBank/DDBJ databases">
        <title>The Genome Sequence of Treponema denticola OTK.</title>
        <authorList>
            <consortium name="The Broad Institute Genome Sequencing Platform"/>
            <person name="Earl A."/>
            <person name="Ward D."/>
            <person name="Feldgarden M."/>
            <person name="Gevers D."/>
            <person name="Blanton J.M."/>
            <person name="Fenno C.J."/>
            <person name="Baranova O.V."/>
            <person name="Mathney J."/>
            <person name="Dewhirst F.E."/>
            <person name="Izard J."/>
            <person name="Young S.K."/>
            <person name="Zeng Q."/>
            <person name="Gargeya S."/>
            <person name="Fitzgerald M."/>
            <person name="Haas B."/>
            <person name="Abouelleil A."/>
            <person name="Alvarado L."/>
            <person name="Arachchi H.M."/>
            <person name="Berlin A."/>
            <person name="Chapman S.B."/>
            <person name="Gearin G."/>
            <person name="Goldberg J."/>
            <person name="Griggs A."/>
            <person name="Gujja S."/>
            <person name="Hansen M."/>
            <person name="Heiman D."/>
            <person name="Howarth C."/>
            <person name="Larimer J."/>
            <person name="Lui A."/>
            <person name="MacDonald P.J.P."/>
            <person name="McCowen C."/>
            <person name="Montmayeur A."/>
            <person name="Murphy C."/>
            <person name="Neiman D."/>
            <person name="Pearson M."/>
            <person name="Priest M."/>
            <person name="Roberts A."/>
            <person name="Saif S."/>
            <person name="Shea T."/>
            <person name="Sisk P."/>
            <person name="Stolte C."/>
            <person name="Sykes S."/>
            <person name="Wortman J."/>
            <person name="Nusbaum C."/>
            <person name="Birren B."/>
        </authorList>
    </citation>
    <scope>NUCLEOTIDE SEQUENCE [LARGE SCALE GENOMIC DNA]</scope>
    <source>
        <strain evidence="1">OTK</strain>
    </source>
</reference>
<dbReference type="AlphaFoldDB" id="A0A0F6MPZ8"/>
<dbReference type="Proteomes" id="UP000011701">
    <property type="component" value="Chromosome"/>
</dbReference>
<evidence type="ECO:0008006" key="2">
    <source>
        <dbReference type="Google" id="ProtNLM"/>
    </source>
</evidence>
<accession>A0A0F6MPZ8</accession>
<sequence>MKKIFFVGLIALSFVGCMQPTKKIIIQNDSDFFAELYVDNIVENRRINLYPHSSASVSLIAPNQLNHSVEQLNITRNHLKFISDSLCVIENNNPIIYTIVNETIYDINIAELNNLFDECNNIPKHSDSININVYSSNLKIKIKVKDDPLLDIPFQYICLPQDNKIIIKL</sequence>